<dbReference type="InterPro" id="IPR052708">
    <property type="entry name" value="PxpC"/>
</dbReference>
<dbReference type="GO" id="GO:0005524">
    <property type="term" value="F:ATP binding"/>
    <property type="evidence" value="ECO:0007669"/>
    <property type="project" value="UniProtKB-KW"/>
</dbReference>
<keyword evidence="1" id="KW-0547">Nucleotide-binding</keyword>
<dbReference type="PANTHER" id="PTHR43309">
    <property type="entry name" value="5-OXOPROLINASE SUBUNIT C"/>
    <property type="match status" value="1"/>
</dbReference>
<dbReference type="KEGG" id="vne:CFK40_16590"/>
<dbReference type="NCBIfam" id="TIGR00724">
    <property type="entry name" value="urea_amlyse_rel"/>
    <property type="match status" value="1"/>
</dbReference>
<evidence type="ECO:0000256" key="2">
    <source>
        <dbReference type="ARBA" id="ARBA00022801"/>
    </source>
</evidence>
<dbReference type="SMART" id="SM00797">
    <property type="entry name" value="AHS2"/>
    <property type="match status" value="1"/>
</dbReference>
<dbReference type="Gene3D" id="2.40.100.10">
    <property type="entry name" value="Cyclophilin-like"/>
    <property type="match status" value="1"/>
</dbReference>
<accession>A0A221MG06</accession>
<feature type="domain" description="Carboxyltransferase" evidence="4">
    <location>
        <begin position="39"/>
        <end position="321"/>
    </location>
</feature>
<evidence type="ECO:0000259" key="4">
    <source>
        <dbReference type="SMART" id="SM00797"/>
    </source>
</evidence>
<dbReference type="PANTHER" id="PTHR43309:SF5">
    <property type="entry name" value="5-OXOPROLINASE SUBUNIT C"/>
    <property type="match status" value="1"/>
</dbReference>
<name>A0A221MG06_9BACI</name>
<evidence type="ECO:0000313" key="6">
    <source>
        <dbReference type="Proteomes" id="UP000204391"/>
    </source>
</evidence>
<reference evidence="5 6" key="1">
    <citation type="journal article" date="2003" name="Int. J. Syst. Evol. Microbiol.">
        <title>Virgibacillus carmonensis sp. nov., Virgibacillus necropolis sp. nov. and Virgibacillus picturae sp. nov., three novel species isolated from deteriorated mural paintings, transfer of the species of the genus salibacillus to Virgibacillus, as Virgibacillus marismortui comb. nov. and Virgibacillus salexigens comb. nov., and emended description of the genus Virgibacillus.</title>
        <authorList>
            <person name="Heyrman J."/>
            <person name="Logan N.A."/>
            <person name="Busse H.J."/>
            <person name="Balcaen A."/>
            <person name="Lebbe L."/>
            <person name="Rodriguez-Diaz M."/>
            <person name="Swings J."/>
            <person name="De Vos P."/>
        </authorList>
    </citation>
    <scope>NUCLEOTIDE SEQUENCE [LARGE SCALE GENOMIC DNA]</scope>
    <source>
        <strain evidence="5 6">LMG 19488</strain>
    </source>
</reference>
<evidence type="ECO:0000256" key="3">
    <source>
        <dbReference type="ARBA" id="ARBA00022840"/>
    </source>
</evidence>
<dbReference type="Proteomes" id="UP000204391">
    <property type="component" value="Chromosome"/>
</dbReference>
<keyword evidence="2" id="KW-0378">Hydrolase</keyword>
<organism evidence="5 6">
    <name type="scientific">Virgibacillus necropolis</name>
    <dbReference type="NCBI Taxonomy" id="163877"/>
    <lineage>
        <taxon>Bacteria</taxon>
        <taxon>Bacillati</taxon>
        <taxon>Bacillota</taxon>
        <taxon>Bacilli</taxon>
        <taxon>Bacillales</taxon>
        <taxon>Bacillaceae</taxon>
        <taxon>Virgibacillus</taxon>
    </lineage>
</organism>
<dbReference type="RefSeq" id="WP_089533516.1">
    <property type="nucleotide sequence ID" value="NZ_CP022437.1"/>
</dbReference>
<dbReference type="InterPro" id="IPR029000">
    <property type="entry name" value="Cyclophilin-like_dom_sf"/>
</dbReference>
<sequence>MKLKLSKVLLEKGGVTIFEVLNPGLFTTIQDLGRSGYQKYGLAVSGSADHYSHRLANILVGNPESSAVLEVTLMGLKLLTLKNGFIVVTGGDLNFTINGSPVQSWKTIKVNEGDIIRFTGCNSGCRAYLGVAGGIYVPKVLGSRSTDTVGKIGGIDGRPLKKGDVIQVGKQPTNNFRIIKRRLPKELIPSYTNSVNLRVILGPQEEAFEQEAIDTFFSSKYKVTKDLDRMGCRLEGPILNHTKGADIVSEGIFFGAIQVPKNGQPIIFLVGRQSIGGYTKIGGVISVDLPKTAQVKPGDHITFEKVTVEEAHRLLKERERKFSVLKMHSYS</sequence>
<gene>
    <name evidence="5" type="ORF">CFK40_16590</name>
</gene>
<dbReference type="AlphaFoldDB" id="A0A221MG06"/>
<keyword evidence="6" id="KW-1185">Reference proteome</keyword>
<evidence type="ECO:0000313" key="5">
    <source>
        <dbReference type="EMBL" id="ASN06519.1"/>
    </source>
</evidence>
<protein>
    <submittedName>
        <fullName evidence="5">KipI antagonist</fullName>
    </submittedName>
</protein>
<dbReference type="SUPFAM" id="SSF50891">
    <property type="entry name" value="Cyclophilin-like"/>
    <property type="match status" value="1"/>
</dbReference>
<dbReference type="EMBL" id="CP022437">
    <property type="protein sequence ID" value="ASN06519.1"/>
    <property type="molecule type" value="Genomic_DNA"/>
</dbReference>
<evidence type="ECO:0000256" key="1">
    <source>
        <dbReference type="ARBA" id="ARBA00022741"/>
    </source>
</evidence>
<proteinExistence type="predicted"/>
<dbReference type="InterPro" id="IPR003778">
    <property type="entry name" value="CT_A_B"/>
</dbReference>
<dbReference type="Pfam" id="PF02626">
    <property type="entry name" value="CT_A_B"/>
    <property type="match status" value="1"/>
</dbReference>
<dbReference type="GO" id="GO:0016787">
    <property type="term" value="F:hydrolase activity"/>
    <property type="evidence" value="ECO:0007669"/>
    <property type="project" value="UniProtKB-KW"/>
</dbReference>
<dbReference type="OrthoDB" id="9782422at2"/>
<keyword evidence="3" id="KW-0067">ATP-binding</keyword>